<keyword evidence="3" id="KW-1185">Reference proteome</keyword>
<dbReference type="OrthoDB" id="430476at2759"/>
<dbReference type="SUPFAM" id="SSF56672">
    <property type="entry name" value="DNA/RNA polymerases"/>
    <property type="match status" value="1"/>
</dbReference>
<dbReference type="AlphaFoldDB" id="A0A4Y2JUJ2"/>
<feature type="domain" description="Reverse transcriptase Ty1/copia-type" evidence="1">
    <location>
        <begin position="11"/>
        <end position="144"/>
    </location>
</feature>
<protein>
    <submittedName>
        <fullName evidence="2">Retrovirus-related Pol polyprotein from transposon TNT 1-94</fullName>
    </submittedName>
</protein>
<evidence type="ECO:0000313" key="2">
    <source>
        <dbReference type="EMBL" id="GBM93465.1"/>
    </source>
</evidence>
<dbReference type="Pfam" id="PF07727">
    <property type="entry name" value="RVT_2"/>
    <property type="match status" value="1"/>
</dbReference>
<comment type="caution">
    <text evidence="2">The sequence shown here is derived from an EMBL/GenBank/DDBJ whole genome shotgun (WGS) entry which is preliminary data.</text>
</comment>
<dbReference type="InterPro" id="IPR013103">
    <property type="entry name" value="RVT_2"/>
</dbReference>
<organism evidence="2 3">
    <name type="scientific">Araneus ventricosus</name>
    <name type="common">Orbweaver spider</name>
    <name type="synonym">Epeira ventricosa</name>
    <dbReference type="NCBI Taxonomy" id="182803"/>
    <lineage>
        <taxon>Eukaryota</taxon>
        <taxon>Metazoa</taxon>
        <taxon>Ecdysozoa</taxon>
        <taxon>Arthropoda</taxon>
        <taxon>Chelicerata</taxon>
        <taxon>Arachnida</taxon>
        <taxon>Araneae</taxon>
        <taxon>Araneomorphae</taxon>
        <taxon>Entelegynae</taxon>
        <taxon>Araneoidea</taxon>
        <taxon>Araneidae</taxon>
        <taxon>Araneus</taxon>
    </lineage>
</organism>
<dbReference type="PANTHER" id="PTHR11439">
    <property type="entry name" value="GAG-POL-RELATED RETROTRANSPOSON"/>
    <property type="match status" value="1"/>
</dbReference>
<reference evidence="2 3" key="1">
    <citation type="journal article" date="2019" name="Sci. Rep.">
        <title>Orb-weaving spider Araneus ventricosus genome elucidates the spidroin gene catalogue.</title>
        <authorList>
            <person name="Kono N."/>
            <person name="Nakamura H."/>
            <person name="Ohtoshi R."/>
            <person name="Moran D.A.P."/>
            <person name="Shinohara A."/>
            <person name="Yoshida Y."/>
            <person name="Fujiwara M."/>
            <person name="Mori M."/>
            <person name="Tomita M."/>
            <person name="Arakawa K."/>
        </authorList>
    </citation>
    <scope>NUCLEOTIDE SEQUENCE [LARGE SCALE GENOMIC DNA]</scope>
</reference>
<dbReference type="Proteomes" id="UP000499080">
    <property type="component" value="Unassembled WGS sequence"/>
</dbReference>
<name>A0A4Y2JUJ2_ARAVE</name>
<evidence type="ECO:0000313" key="3">
    <source>
        <dbReference type="Proteomes" id="UP000499080"/>
    </source>
</evidence>
<proteinExistence type="predicted"/>
<gene>
    <name evidence="2" type="primary">POLX_2164</name>
    <name evidence="2" type="ORF">AVEN_215351_1</name>
</gene>
<evidence type="ECO:0000259" key="1">
    <source>
        <dbReference type="Pfam" id="PF07727"/>
    </source>
</evidence>
<sequence length="263" mass="30318">MDHPPSLNYSIGLVCQLKKSLYGLKQASRCWNKTFSEFLTNFGFSRSIADSCVFSGVFREKRVLLILYVDDALIFCEERKVLLEIIDDIRKKFEATICDTGYFVGMEIDYRQDGTIFLHSENYIKRIIKRFNLYGENPYTIPAEPGTILSSDSNPLLEGTTIPYREAIGSLMFLAITTRPDIAFAVNVVRRFQSNPGQEHWNVVKRIFRYLKGTETYGIEYFLVINRTCHLIGYSDADLMMWTQESRPLVMSSQIARTFATQV</sequence>
<dbReference type="InterPro" id="IPR043502">
    <property type="entry name" value="DNA/RNA_pol_sf"/>
</dbReference>
<dbReference type="EMBL" id="BGPR01003876">
    <property type="protein sequence ID" value="GBM93465.1"/>
    <property type="molecule type" value="Genomic_DNA"/>
</dbReference>
<accession>A0A4Y2JUJ2</accession>
<dbReference type="GO" id="GO:0071897">
    <property type="term" value="P:DNA biosynthetic process"/>
    <property type="evidence" value="ECO:0007669"/>
    <property type="project" value="UniProtKB-ARBA"/>
</dbReference>